<feature type="transmembrane region" description="Helical" evidence="5">
    <location>
        <begin position="272"/>
        <end position="290"/>
    </location>
</feature>
<proteinExistence type="predicted"/>
<evidence type="ECO:0000313" key="8">
    <source>
        <dbReference type="Proteomes" id="UP000321926"/>
    </source>
</evidence>
<feature type="transmembrane region" description="Helical" evidence="5">
    <location>
        <begin position="388"/>
        <end position="407"/>
    </location>
</feature>
<feature type="transmembrane region" description="Helical" evidence="5">
    <location>
        <begin position="36"/>
        <end position="56"/>
    </location>
</feature>
<accession>A0A5C8J8L0</accession>
<evidence type="ECO:0000256" key="4">
    <source>
        <dbReference type="ARBA" id="ARBA00023136"/>
    </source>
</evidence>
<protein>
    <submittedName>
        <fullName evidence="7">O-antigen ligase family protein</fullName>
    </submittedName>
</protein>
<feature type="transmembrane region" description="Helical" evidence="5">
    <location>
        <begin position="61"/>
        <end position="77"/>
    </location>
</feature>
<feature type="domain" description="O-antigen ligase-related" evidence="6">
    <location>
        <begin position="262"/>
        <end position="401"/>
    </location>
</feature>
<feature type="transmembrane region" description="Helical" evidence="5">
    <location>
        <begin position="147"/>
        <end position="164"/>
    </location>
</feature>
<evidence type="ECO:0000256" key="5">
    <source>
        <dbReference type="SAM" id="Phobius"/>
    </source>
</evidence>
<dbReference type="GO" id="GO:0016020">
    <property type="term" value="C:membrane"/>
    <property type="evidence" value="ECO:0007669"/>
    <property type="project" value="UniProtKB-SubCell"/>
</dbReference>
<reference evidence="7 8" key="1">
    <citation type="submission" date="2019-08" db="EMBL/GenBank/DDBJ databases">
        <authorList>
            <person name="Shi S."/>
        </authorList>
    </citation>
    <scope>NUCLEOTIDE SEQUENCE [LARGE SCALE GENOMIC DNA]</scope>
    <source>
        <strain evidence="7 8">GY10130</strain>
    </source>
</reference>
<feature type="transmembrane region" description="Helical" evidence="5">
    <location>
        <begin position="117"/>
        <end position="135"/>
    </location>
</feature>
<evidence type="ECO:0000256" key="3">
    <source>
        <dbReference type="ARBA" id="ARBA00022989"/>
    </source>
</evidence>
<keyword evidence="3 5" id="KW-1133">Transmembrane helix</keyword>
<dbReference type="Pfam" id="PF04932">
    <property type="entry name" value="Wzy_C"/>
    <property type="match status" value="1"/>
</dbReference>
<evidence type="ECO:0000259" key="6">
    <source>
        <dbReference type="Pfam" id="PF04932"/>
    </source>
</evidence>
<keyword evidence="8" id="KW-1185">Reference proteome</keyword>
<feature type="transmembrane region" description="Helical" evidence="5">
    <location>
        <begin position="427"/>
        <end position="443"/>
    </location>
</feature>
<gene>
    <name evidence="7" type="ORF">FVR03_18630</name>
</gene>
<feature type="transmembrane region" description="Helical" evidence="5">
    <location>
        <begin position="12"/>
        <end position="30"/>
    </location>
</feature>
<keyword evidence="4 5" id="KW-0472">Membrane</keyword>
<dbReference type="EMBL" id="VRTY01000088">
    <property type="protein sequence ID" value="TXK33789.1"/>
    <property type="molecule type" value="Genomic_DNA"/>
</dbReference>
<keyword evidence="2 5" id="KW-0812">Transmembrane</keyword>
<dbReference type="PANTHER" id="PTHR37422:SF13">
    <property type="entry name" value="LIPOPOLYSACCHARIDE BIOSYNTHESIS PROTEIN PA4999-RELATED"/>
    <property type="match status" value="1"/>
</dbReference>
<organism evidence="7 8">
    <name type="scientific">Pontibacter qinzhouensis</name>
    <dbReference type="NCBI Taxonomy" id="2603253"/>
    <lineage>
        <taxon>Bacteria</taxon>
        <taxon>Pseudomonadati</taxon>
        <taxon>Bacteroidota</taxon>
        <taxon>Cytophagia</taxon>
        <taxon>Cytophagales</taxon>
        <taxon>Hymenobacteraceae</taxon>
        <taxon>Pontibacter</taxon>
    </lineage>
</organism>
<dbReference type="InterPro" id="IPR007016">
    <property type="entry name" value="O-antigen_ligase-rel_domated"/>
</dbReference>
<feature type="transmembrane region" description="Helical" evidence="5">
    <location>
        <begin position="237"/>
        <end position="266"/>
    </location>
</feature>
<dbReference type="PANTHER" id="PTHR37422">
    <property type="entry name" value="TEICHURONIC ACID BIOSYNTHESIS PROTEIN TUAE"/>
    <property type="match status" value="1"/>
</dbReference>
<dbReference type="AlphaFoldDB" id="A0A5C8J8L0"/>
<keyword evidence="7" id="KW-0436">Ligase</keyword>
<comment type="caution">
    <text evidence="7">The sequence shown here is derived from an EMBL/GenBank/DDBJ whole genome shotgun (WGS) entry which is preliminary data.</text>
</comment>
<feature type="transmembrane region" description="Helical" evidence="5">
    <location>
        <begin position="171"/>
        <end position="189"/>
    </location>
</feature>
<feature type="transmembrane region" description="Helical" evidence="5">
    <location>
        <begin position="83"/>
        <end position="105"/>
    </location>
</feature>
<name>A0A5C8J8L0_9BACT</name>
<dbReference type="RefSeq" id="WP_147923280.1">
    <property type="nucleotide sequence ID" value="NZ_VRTY01000088.1"/>
</dbReference>
<sequence>MRQLVISSEKKAPTLTLLLVVIGAVGIGWVTAQFGLLVPGIMLSILLVLPFVYSVFTEPKVGIITFVAYCFIFNLFAREIGHFPYLYVIEGLLIFSWLGAIFHTSKQFDWSFARNEINVIGAIWMFINILELLNPAGSSFLGWMVDIRYTLLWLLTVPLCMVVFNKHKDLNTFLILIIAMSLLATINGVKQIKIGLFPGEQSWLDSYGYVTHLIWGQLRAFSFYSDASQFGASQAHLFIIAFVLALGPFKLWKRALCAVAALAFLYGESISGTRGAVFTLFIGIAVVVFINKNIKLTILSVLVVAAGYGFLKYTYIGESHFEVRRMRSAVKPNDDSFNARLINQAKLTDYLKSRPFGGGVGAIGYTGVTYNKNTYLATIPPDSYWVKIWAEYGIVGFVVWISLMMYIIGKSCGIVWNTKDKGLRYKLMALTAGFTSIIIVSYGNETMNMFPSSMIIYVSWAFIFMGPKLDKEAAPLQVPAHA</sequence>
<dbReference type="GO" id="GO:0016874">
    <property type="term" value="F:ligase activity"/>
    <property type="evidence" value="ECO:0007669"/>
    <property type="project" value="UniProtKB-KW"/>
</dbReference>
<dbReference type="Proteomes" id="UP000321926">
    <property type="component" value="Unassembled WGS sequence"/>
</dbReference>
<dbReference type="OrthoDB" id="783093at2"/>
<evidence type="ECO:0000256" key="1">
    <source>
        <dbReference type="ARBA" id="ARBA00004141"/>
    </source>
</evidence>
<dbReference type="InterPro" id="IPR051533">
    <property type="entry name" value="WaaL-like"/>
</dbReference>
<evidence type="ECO:0000313" key="7">
    <source>
        <dbReference type="EMBL" id="TXK33789.1"/>
    </source>
</evidence>
<evidence type="ECO:0000256" key="2">
    <source>
        <dbReference type="ARBA" id="ARBA00022692"/>
    </source>
</evidence>
<comment type="subcellular location">
    <subcellularLocation>
        <location evidence="1">Membrane</location>
        <topology evidence="1">Multi-pass membrane protein</topology>
    </subcellularLocation>
</comment>
<feature type="transmembrane region" description="Helical" evidence="5">
    <location>
        <begin position="297"/>
        <end position="316"/>
    </location>
</feature>